<organism evidence="2">
    <name type="scientific">Homalodisca liturata</name>
    <dbReference type="NCBI Taxonomy" id="320908"/>
    <lineage>
        <taxon>Eukaryota</taxon>
        <taxon>Metazoa</taxon>
        <taxon>Ecdysozoa</taxon>
        <taxon>Arthropoda</taxon>
        <taxon>Hexapoda</taxon>
        <taxon>Insecta</taxon>
        <taxon>Pterygota</taxon>
        <taxon>Neoptera</taxon>
        <taxon>Paraneoptera</taxon>
        <taxon>Hemiptera</taxon>
        <taxon>Auchenorrhyncha</taxon>
        <taxon>Membracoidea</taxon>
        <taxon>Cicadellidae</taxon>
        <taxon>Cicadellinae</taxon>
        <taxon>Proconiini</taxon>
        <taxon>Homalodisca</taxon>
    </lineage>
</organism>
<reference evidence="2" key="1">
    <citation type="submission" date="2015-11" db="EMBL/GenBank/DDBJ databases">
        <title>De novo transcriptome assembly of four potential Pierce s Disease insect vectors from Arizona vineyards.</title>
        <authorList>
            <person name="Tassone E.E."/>
        </authorList>
    </citation>
    <scope>NUCLEOTIDE SEQUENCE</scope>
</reference>
<gene>
    <name evidence="2" type="ORF">g.5319</name>
</gene>
<dbReference type="AlphaFoldDB" id="A0A1B6IZX1"/>
<proteinExistence type="predicted"/>
<evidence type="ECO:0000313" key="2">
    <source>
        <dbReference type="EMBL" id="JAS92481.1"/>
    </source>
</evidence>
<feature type="non-terminal residue" evidence="2">
    <location>
        <position position="1"/>
    </location>
</feature>
<feature type="region of interest" description="Disordered" evidence="1">
    <location>
        <begin position="1"/>
        <end position="22"/>
    </location>
</feature>
<accession>A0A1B6IZX1</accession>
<feature type="compositionally biased region" description="Polar residues" evidence="1">
    <location>
        <begin position="10"/>
        <end position="22"/>
    </location>
</feature>
<name>A0A1B6IZX1_9HEMI</name>
<dbReference type="EMBL" id="GECU01015225">
    <property type="protein sequence ID" value="JAS92481.1"/>
    <property type="molecule type" value="Transcribed_RNA"/>
</dbReference>
<evidence type="ECO:0000256" key="1">
    <source>
        <dbReference type="SAM" id="MobiDB-lite"/>
    </source>
</evidence>
<sequence>PVSEHLSKYSGRNPTKSESQLSYLPVPPGTSVVCSAVFALSRLTPRTIAHNPPLGVTRHTSSEELQQSKQYNNYLRQTETVNGKQFEFRTKSVALFYNYPGRTKTLVQESDCNRKVNRY</sequence>
<protein>
    <submittedName>
        <fullName evidence="2">Uncharacterized protein</fullName>
    </submittedName>
</protein>